<protein>
    <recommendedName>
        <fullName evidence="2">cytokinin dehydrogenase</fullName>
        <ecNumber evidence="2">1.5.99.12</ecNumber>
    </recommendedName>
</protein>
<dbReference type="InterPro" id="IPR015345">
    <property type="entry name" value="Cytokinin_DH_FAD/cytokin-bd"/>
</dbReference>
<evidence type="ECO:0000313" key="6">
    <source>
        <dbReference type="Proteomes" id="UP000685013"/>
    </source>
</evidence>
<evidence type="ECO:0000256" key="2">
    <source>
        <dbReference type="ARBA" id="ARBA00011928"/>
    </source>
</evidence>
<dbReference type="PANTHER" id="PTHR13878:SF112">
    <property type="entry name" value="CYTOKININ DEHYDROGENASE 7"/>
    <property type="match status" value="1"/>
</dbReference>
<keyword evidence="3" id="KW-0560">Oxidoreductase</keyword>
<dbReference type="Proteomes" id="UP000685013">
    <property type="component" value="Chromosome 9"/>
</dbReference>
<dbReference type="InterPro" id="IPR006094">
    <property type="entry name" value="Oxid_FAD_bind_N"/>
</dbReference>
<dbReference type="AlphaFoldDB" id="A0AAV6N4F4"/>
<dbReference type="PANTHER" id="PTHR13878">
    <property type="entry name" value="GULONOLACTONE OXIDASE"/>
    <property type="match status" value="1"/>
</dbReference>
<evidence type="ECO:0000259" key="4">
    <source>
        <dbReference type="PROSITE" id="PS51387"/>
    </source>
</evidence>
<dbReference type="PROSITE" id="PS51387">
    <property type="entry name" value="FAD_PCMH"/>
    <property type="match status" value="1"/>
</dbReference>
<feature type="non-terminal residue" evidence="5">
    <location>
        <position position="1"/>
    </location>
</feature>
<dbReference type="GO" id="GO:0019139">
    <property type="term" value="F:cytokinin dehydrogenase activity"/>
    <property type="evidence" value="ECO:0007669"/>
    <property type="project" value="UniProtKB-EC"/>
</dbReference>
<evidence type="ECO:0000313" key="5">
    <source>
        <dbReference type="EMBL" id="KAG6591487.1"/>
    </source>
</evidence>
<evidence type="ECO:0000256" key="3">
    <source>
        <dbReference type="ARBA" id="ARBA00023002"/>
    </source>
</evidence>
<comment type="caution">
    <text evidence="5">The sequence shown here is derived from an EMBL/GenBank/DDBJ whole genome shotgun (WGS) entry which is preliminary data.</text>
</comment>
<proteinExistence type="inferred from homology"/>
<accession>A0AAV6N4F4</accession>
<sequence length="526" mass="58219">MIAYLEPFIQDTDSRRPHDGSSLCEALELQLQGGVSTESRDTGLAGKDFGGLHSITPLALVRPAGADDVAKVVKSALQTSNLTVAARGNGHSINGQAMADQGLVVDMRAMEDHFRIVQINGLTYADVSGGALWEDVLKRCVSSYGLAPRSWTDYLSLTVGGTLSNGGVSGQAFRYGPQISNVAELEVVTGKGDILICSEHENSELFFSVLGGLGQFGIITRARVLLQPAPDMVRWIRLVYDEFETFAGDAESSVRRPEGDSFDYVEGFVFSNNDDPLTGRSTVPLASGAIFDSSHLPETAGSVLYCLEVAVHYRNNDQVSTVDTDIERLLSGLGYVKGLRFQVDLSYVQFLSRVKRAEEEAIANGVWDAPHPWLNLFVSKSDIVNFDRAVFKTLLKNGVGGPMLVYPLLRSRWDSRTSVALPEGEVFYLVALLRFTPPNPRPALVDKLVEQNREIVNICHVNCIDFKLYLPHYHSEKEWKLHFGNQWSRFVERKTLFDPMAILAPRQKIFARDSLISKLQFLKQKA</sequence>
<feature type="domain" description="FAD-binding PCMH-type" evidence="4">
    <location>
        <begin position="53"/>
        <end position="229"/>
    </location>
</feature>
<dbReference type="Pfam" id="PF01565">
    <property type="entry name" value="FAD_binding_4"/>
    <property type="match status" value="1"/>
</dbReference>
<dbReference type="GO" id="GO:0009690">
    <property type="term" value="P:cytokinin metabolic process"/>
    <property type="evidence" value="ECO:0007669"/>
    <property type="project" value="InterPro"/>
</dbReference>
<evidence type="ECO:0000256" key="1">
    <source>
        <dbReference type="ARBA" id="ARBA00005466"/>
    </source>
</evidence>
<dbReference type="GO" id="GO:0071949">
    <property type="term" value="F:FAD binding"/>
    <property type="evidence" value="ECO:0007669"/>
    <property type="project" value="InterPro"/>
</dbReference>
<dbReference type="InterPro" id="IPR016166">
    <property type="entry name" value="FAD-bd_PCMH"/>
</dbReference>
<dbReference type="InterPro" id="IPR050432">
    <property type="entry name" value="FAD-linked_Oxidoreductases_BP"/>
</dbReference>
<gene>
    <name evidence="5" type="primary">CKX7</name>
    <name evidence="5" type="ORF">SDJN03_13833</name>
</gene>
<reference evidence="5 6" key="1">
    <citation type="journal article" date="2021" name="Hortic Res">
        <title>The domestication of Cucurbita argyrosperma as revealed by the genome of its wild relative.</title>
        <authorList>
            <person name="Barrera-Redondo J."/>
            <person name="Sanchez-de la Vega G."/>
            <person name="Aguirre-Liguori J.A."/>
            <person name="Castellanos-Morales G."/>
            <person name="Gutierrez-Guerrero Y.T."/>
            <person name="Aguirre-Dugua X."/>
            <person name="Aguirre-Planter E."/>
            <person name="Tenaillon M.I."/>
            <person name="Lira-Saade R."/>
            <person name="Eguiarte L.E."/>
        </authorList>
    </citation>
    <scope>NUCLEOTIDE SEQUENCE [LARGE SCALE GENOMIC DNA]</scope>
    <source>
        <strain evidence="5">JBR-2021</strain>
    </source>
</reference>
<organism evidence="5 6">
    <name type="scientific">Cucurbita argyrosperma subsp. sororia</name>
    <dbReference type="NCBI Taxonomy" id="37648"/>
    <lineage>
        <taxon>Eukaryota</taxon>
        <taxon>Viridiplantae</taxon>
        <taxon>Streptophyta</taxon>
        <taxon>Embryophyta</taxon>
        <taxon>Tracheophyta</taxon>
        <taxon>Spermatophyta</taxon>
        <taxon>Magnoliopsida</taxon>
        <taxon>eudicotyledons</taxon>
        <taxon>Gunneridae</taxon>
        <taxon>Pentapetalae</taxon>
        <taxon>rosids</taxon>
        <taxon>fabids</taxon>
        <taxon>Cucurbitales</taxon>
        <taxon>Cucurbitaceae</taxon>
        <taxon>Cucurbiteae</taxon>
        <taxon>Cucurbita</taxon>
    </lineage>
</organism>
<dbReference type="EMBL" id="JAGKQH010000009">
    <property type="protein sequence ID" value="KAG6591487.1"/>
    <property type="molecule type" value="Genomic_DNA"/>
</dbReference>
<keyword evidence="6" id="KW-1185">Reference proteome</keyword>
<name>A0AAV6N4F4_9ROSI</name>
<dbReference type="EC" id="1.5.99.12" evidence="2"/>
<dbReference type="Pfam" id="PF09265">
    <property type="entry name" value="Cytokin-bind"/>
    <property type="match status" value="1"/>
</dbReference>
<comment type="similarity">
    <text evidence="1">Belongs to the oxygen-dependent FAD-linked oxidoreductase family.</text>
</comment>